<feature type="region of interest" description="Disordered" evidence="1">
    <location>
        <begin position="394"/>
        <end position="424"/>
    </location>
</feature>
<proteinExistence type="predicted"/>
<gene>
    <name evidence="2" type="ORF">NTEN_LOCUS12864</name>
</gene>
<sequence length="782" mass="90322">MFREGEHVLPVKFSEKLRNHKPDNWHFTILSEEGVGIIFAIVETLSSYEIFKRFATPAKAEFTLTEGVRKAEIGDFEESEGERRRRRRSFKRRMGWRRTRGRKRRRSRGGGGGGGAAEEDNDEEEDEGKEGEAEDERAKDEERTRKRRRRKKKTTTRRMRRSEWRRRRGKMRRMMRSTTRRRMMGRTARRRMRRGWKEEVSKVPVVFVFQTLEDGCKQSFWPLISTTNPVLSPTGLNPLYKNVLWSRYHGILVKIQLHPGQIIASLWSMYNRILVKIPRGSRFACPVSLSLPSGIFILSTWETSRTCGPMEPKMRQLVGAGRRSQCGFCSCKSTRFIERFRSDGPPRELFLTCCRSSDLSCRFRTGKYSSLFSSFVYRNNNFYSTFRRVQFKTPEKHRAADTRRRTTDGVRRTPDGGQRTAYGGHQTAYGEQRTAGGQNIFIADSDSTPFETSTASGVKSVLVPANGTRPVLTISVDYPGVAGTGSRFTSIKGNWRIPVQLIGRPVEMLSQWSPLAVHRVELSERRRITVLTYSTAGLLQGPEACFCHRTKRTCIFRTFNPRKTRGILEHLQQHRVIRGSAREATQVFRVAKRGIVRWKTGKTQSFPIPASPSPVDRSTDRLENIDEYLSSSADFFMILSSERYPTFCFHRSMWSKIDVFIYDRIQINRLSVESMESLSCYGIMFGSNYVSHCLCMSIKIVALRGHHASLRRLPAHTKDVTNCDTCCAWRFLPFLILEKLLIQQCNAIIFAHFVFPQQNGLTACYAIYNIVYNAYVRLRIRL</sequence>
<evidence type="ECO:0000256" key="1">
    <source>
        <dbReference type="SAM" id="MobiDB-lite"/>
    </source>
</evidence>
<dbReference type="AlphaFoldDB" id="A0A6H5GT42"/>
<name>A0A6H5GT42_9HEMI</name>
<protein>
    <submittedName>
        <fullName evidence="2">Uncharacterized protein</fullName>
    </submittedName>
</protein>
<feature type="compositionally biased region" description="Acidic residues" evidence="1">
    <location>
        <begin position="117"/>
        <end position="135"/>
    </location>
</feature>
<keyword evidence="3" id="KW-1185">Reference proteome</keyword>
<organism evidence="2 3">
    <name type="scientific">Nesidiocoris tenuis</name>
    <dbReference type="NCBI Taxonomy" id="355587"/>
    <lineage>
        <taxon>Eukaryota</taxon>
        <taxon>Metazoa</taxon>
        <taxon>Ecdysozoa</taxon>
        <taxon>Arthropoda</taxon>
        <taxon>Hexapoda</taxon>
        <taxon>Insecta</taxon>
        <taxon>Pterygota</taxon>
        <taxon>Neoptera</taxon>
        <taxon>Paraneoptera</taxon>
        <taxon>Hemiptera</taxon>
        <taxon>Heteroptera</taxon>
        <taxon>Panheteroptera</taxon>
        <taxon>Cimicomorpha</taxon>
        <taxon>Miridae</taxon>
        <taxon>Dicyphina</taxon>
        <taxon>Nesidiocoris</taxon>
    </lineage>
</organism>
<dbReference type="Proteomes" id="UP000479000">
    <property type="component" value="Unassembled WGS sequence"/>
</dbReference>
<evidence type="ECO:0000313" key="3">
    <source>
        <dbReference type="Proteomes" id="UP000479000"/>
    </source>
</evidence>
<dbReference type="EMBL" id="CADCXU010019149">
    <property type="protein sequence ID" value="CAB0007592.1"/>
    <property type="molecule type" value="Genomic_DNA"/>
</dbReference>
<evidence type="ECO:0000313" key="2">
    <source>
        <dbReference type="EMBL" id="CAB0007592.1"/>
    </source>
</evidence>
<reference evidence="2 3" key="1">
    <citation type="submission" date="2020-02" db="EMBL/GenBank/DDBJ databases">
        <authorList>
            <person name="Ferguson B K."/>
        </authorList>
    </citation>
    <scope>NUCLEOTIDE SEQUENCE [LARGE SCALE GENOMIC DNA]</scope>
</reference>
<feature type="compositionally biased region" description="Basic residues" evidence="1">
    <location>
        <begin position="145"/>
        <end position="194"/>
    </location>
</feature>
<feature type="compositionally biased region" description="Basic residues" evidence="1">
    <location>
        <begin position="84"/>
        <end position="108"/>
    </location>
</feature>
<accession>A0A6H5GT42</accession>
<feature type="region of interest" description="Disordered" evidence="1">
    <location>
        <begin position="76"/>
        <end position="195"/>
    </location>
</feature>
<feature type="compositionally biased region" description="Basic and acidic residues" evidence="1">
    <location>
        <begin position="394"/>
        <end position="414"/>
    </location>
</feature>